<keyword evidence="8 13" id="KW-0460">Magnesium</keyword>
<evidence type="ECO:0000256" key="9">
    <source>
        <dbReference type="ARBA" id="ARBA00023125"/>
    </source>
</evidence>
<dbReference type="EMBL" id="MFUH01000018">
    <property type="protein sequence ID" value="OGI81852.1"/>
    <property type="molecule type" value="Genomic_DNA"/>
</dbReference>
<dbReference type="CDD" id="cd16962">
    <property type="entry name" value="RuvC"/>
    <property type="match status" value="1"/>
</dbReference>
<keyword evidence="5 13" id="KW-0255">Endonuclease</keyword>
<dbReference type="EC" id="3.1.21.10" evidence="13 14"/>
<evidence type="ECO:0000256" key="3">
    <source>
        <dbReference type="ARBA" id="ARBA00022722"/>
    </source>
</evidence>
<dbReference type="InterPro" id="IPR012337">
    <property type="entry name" value="RNaseH-like_sf"/>
</dbReference>
<keyword evidence="7 13" id="KW-0378">Hydrolase</keyword>
<comment type="subunit">
    <text evidence="13">Homodimer which binds Holliday junction (HJ) DNA. The HJ becomes 2-fold symmetrical on binding to RuvC with unstacked arms; it has a different conformation from HJ DNA in complex with RuvA. In the full resolvosome a probable DNA-RuvA(4)-RuvB(12)-RuvC(2) complex forms which resolves the HJ.</text>
</comment>
<evidence type="ECO:0000256" key="6">
    <source>
        <dbReference type="ARBA" id="ARBA00022763"/>
    </source>
</evidence>
<dbReference type="PRINTS" id="PR00696">
    <property type="entry name" value="RSOLVASERUVC"/>
</dbReference>
<dbReference type="GO" id="GO:0000287">
    <property type="term" value="F:magnesium ion binding"/>
    <property type="evidence" value="ECO:0007669"/>
    <property type="project" value="UniProtKB-UniRule"/>
</dbReference>
<dbReference type="SUPFAM" id="SSF53098">
    <property type="entry name" value="Ribonuclease H-like"/>
    <property type="match status" value="1"/>
</dbReference>
<sequence>MRILGIDPGFEKLGVAVLERAGGKDTLLYSECFRTSARLPFPERLNALGTRASTIIKKWKPRALAIETLYFEKNLKTAMRVAEARGVVIYEAARAGLSVYEYTPLQVKIAVTGWGRADKKSVMNMVSKLIQLKNKKYSDDELDAVAIGLTHLASAR</sequence>
<dbReference type="AlphaFoldDB" id="A0A1F6WIZ5"/>
<feature type="binding site" evidence="13">
    <location>
        <position position="67"/>
    </location>
    <ligand>
        <name>Mg(2+)</name>
        <dbReference type="ChEBI" id="CHEBI:18420"/>
        <label>2</label>
    </ligand>
</feature>
<evidence type="ECO:0000313" key="15">
    <source>
        <dbReference type="EMBL" id="OGI81852.1"/>
    </source>
</evidence>
<dbReference type="InterPro" id="IPR036397">
    <property type="entry name" value="RNaseH_sf"/>
</dbReference>
<keyword evidence="3 13" id="KW-0540">Nuclease</keyword>
<name>A0A1F6WIZ5_9BACT</name>
<feature type="binding site" evidence="13">
    <location>
        <position position="7"/>
    </location>
    <ligand>
        <name>Mg(2+)</name>
        <dbReference type="ChEBI" id="CHEBI:18420"/>
        <label>1</label>
    </ligand>
</feature>
<dbReference type="PANTHER" id="PTHR30194:SF3">
    <property type="entry name" value="CROSSOVER JUNCTION ENDODEOXYRIBONUCLEASE RUVC"/>
    <property type="match status" value="1"/>
</dbReference>
<dbReference type="GO" id="GO:0048476">
    <property type="term" value="C:Holliday junction resolvase complex"/>
    <property type="evidence" value="ECO:0007669"/>
    <property type="project" value="UniProtKB-UniRule"/>
</dbReference>
<evidence type="ECO:0000256" key="2">
    <source>
        <dbReference type="ARBA" id="ARBA00022490"/>
    </source>
</evidence>
<comment type="caution">
    <text evidence="15">The sequence shown here is derived from an EMBL/GenBank/DDBJ whole genome shotgun (WGS) entry which is preliminary data.</text>
</comment>
<dbReference type="GO" id="GO:0008821">
    <property type="term" value="F:crossover junction DNA endonuclease activity"/>
    <property type="evidence" value="ECO:0007669"/>
    <property type="project" value="UniProtKB-UniRule"/>
</dbReference>
<dbReference type="FunFam" id="3.30.420.10:FF:000002">
    <property type="entry name" value="Crossover junction endodeoxyribonuclease RuvC"/>
    <property type="match status" value="1"/>
</dbReference>
<evidence type="ECO:0000256" key="4">
    <source>
        <dbReference type="ARBA" id="ARBA00022723"/>
    </source>
</evidence>
<evidence type="ECO:0000256" key="11">
    <source>
        <dbReference type="ARBA" id="ARBA00023204"/>
    </source>
</evidence>
<comment type="similarity">
    <text evidence="1 13">Belongs to the RuvC family.</text>
</comment>
<organism evidence="15 16">
    <name type="scientific">Candidatus Nomurabacteria bacterium RIFCSPHIGHO2_02_FULL_42_24</name>
    <dbReference type="NCBI Taxonomy" id="1801757"/>
    <lineage>
        <taxon>Bacteria</taxon>
        <taxon>Candidatus Nomuraibacteriota</taxon>
    </lineage>
</organism>
<evidence type="ECO:0000313" key="16">
    <source>
        <dbReference type="Proteomes" id="UP000179880"/>
    </source>
</evidence>
<dbReference type="Proteomes" id="UP000179880">
    <property type="component" value="Unassembled WGS sequence"/>
</dbReference>
<evidence type="ECO:0000256" key="12">
    <source>
        <dbReference type="ARBA" id="ARBA00029354"/>
    </source>
</evidence>
<evidence type="ECO:0000256" key="10">
    <source>
        <dbReference type="ARBA" id="ARBA00023172"/>
    </source>
</evidence>
<feature type="active site" evidence="13">
    <location>
        <position position="67"/>
    </location>
</feature>
<accession>A0A1F6WIZ5</accession>
<evidence type="ECO:0000256" key="7">
    <source>
        <dbReference type="ARBA" id="ARBA00022801"/>
    </source>
</evidence>
<dbReference type="InterPro" id="IPR002176">
    <property type="entry name" value="X-over_junc_endoDNase_RuvC"/>
</dbReference>
<protein>
    <recommendedName>
        <fullName evidence="13 14">Crossover junction endodeoxyribonuclease RuvC</fullName>
        <ecNumber evidence="13 14">3.1.21.10</ecNumber>
    </recommendedName>
    <alternativeName>
        <fullName evidence="13">Holliday junction nuclease RuvC</fullName>
    </alternativeName>
    <alternativeName>
        <fullName evidence="13">Holliday junction resolvase RuvC</fullName>
    </alternativeName>
</protein>
<dbReference type="NCBIfam" id="TIGR00228">
    <property type="entry name" value="ruvC"/>
    <property type="match status" value="1"/>
</dbReference>
<comment type="function">
    <text evidence="13">The RuvA-RuvB-RuvC complex processes Holliday junction (HJ) DNA during genetic recombination and DNA repair. Endonuclease that resolves HJ intermediates. Cleaves cruciform DNA by making single-stranded nicks across the HJ at symmetrical positions within the homologous arms, yielding a 5'-phosphate and a 3'-hydroxyl group; requires a central core of homology in the junction. The consensus cleavage sequence is 5'-(A/T)TT(C/G)-3'. Cleavage occurs on the 3'-side of the TT dinucleotide at the point of strand exchange. HJ branch migration catalyzed by RuvA-RuvB allows RuvC to scan DNA until it finds its consensus sequence, where it cleaves and resolves the cruciform DNA.</text>
</comment>
<comment type="subcellular location">
    <subcellularLocation>
        <location evidence="13">Cytoplasm</location>
    </subcellularLocation>
</comment>
<feature type="active site" evidence="13">
    <location>
        <position position="140"/>
    </location>
</feature>
<keyword evidence="9 13" id="KW-0238">DNA-binding</keyword>
<comment type="catalytic activity">
    <reaction evidence="12 13">
        <text>Endonucleolytic cleavage at a junction such as a reciprocal single-stranded crossover between two homologous DNA duplexes (Holliday junction).</text>
        <dbReference type="EC" id="3.1.21.10"/>
    </reaction>
</comment>
<evidence type="ECO:0000256" key="5">
    <source>
        <dbReference type="ARBA" id="ARBA00022759"/>
    </source>
</evidence>
<keyword evidence="10 13" id="KW-0233">DNA recombination</keyword>
<dbReference type="GO" id="GO:0003677">
    <property type="term" value="F:DNA binding"/>
    <property type="evidence" value="ECO:0007669"/>
    <property type="project" value="UniProtKB-KW"/>
</dbReference>
<proteinExistence type="inferred from homology"/>
<gene>
    <name evidence="13" type="primary">ruvC</name>
    <name evidence="15" type="ORF">A3B93_01980</name>
</gene>
<evidence type="ECO:0000256" key="8">
    <source>
        <dbReference type="ARBA" id="ARBA00022842"/>
    </source>
</evidence>
<evidence type="ECO:0000256" key="1">
    <source>
        <dbReference type="ARBA" id="ARBA00009518"/>
    </source>
</evidence>
<evidence type="ECO:0000256" key="13">
    <source>
        <dbReference type="HAMAP-Rule" id="MF_00034"/>
    </source>
</evidence>
<reference evidence="15 16" key="1">
    <citation type="journal article" date="2016" name="Nat. Commun.">
        <title>Thousands of microbial genomes shed light on interconnected biogeochemical processes in an aquifer system.</title>
        <authorList>
            <person name="Anantharaman K."/>
            <person name="Brown C.T."/>
            <person name="Hug L.A."/>
            <person name="Sharon I."/>
            <person name="Castelle C.J."/>
            <person name="Probst A.J."/>
            <person name="Thomas B.C."/>
            <person name="Singh A."/>
            <person name="Wilkins M.J."/>
            <person name="Karaoz U."/>
            <person name="Brodie E.L."/>
            <person name="Williams K.H."/>
            <person name="Hubbard S.S."/>
            <person name="Banfield J.F."/>
        </authorList>
    </citation>
    <scope>NUCLEOTIDE SEQUENCE [LARGE SCALE GENOMIC DNA]</scope>
</reference>
<evidence type="ECO:0000256" key="14">
    <source>
        <dbReference type="NCBIfam" id="TIGR00228"/>
    </source>
</evidence>
<comment type="cofactor">
    <cofactor evidence="13">
        <name>Mg(2+)</name>
        <dbReference type="ChEBI" id="CHEBI:18420"/>
    </cofactor>
    <text evidence="13">Binds 2 Mg(2+) ion per subunit.</text>
</comment>
<keyword evidence="4 13" id="KW-0479">Metal-binding</keyword>
<dbReference type="HAMAP" id="MF_00034">
    <property type="entry name" value="RuvC"/>
    <property type="match status" value="1"/>
</dbReference>
<feature type="binding site" evidence="13">
    <location>
        <position position="140"/>
    </location>
    <ligand>
        <name>Mg(2+)</name>
        <dbReference type="ChEBI" id="CHEBI:18420"/>
        <label>1</label>
    </ligand>
</feature>
<dbReference type="GO" id="GO:0005737">
    <property type="term" value="C:cytoplasm"/>
    <property type="evidence" value="ECO:0007669"/>
    <property type="project" value="UniProtKB-SubCell"/>
</dbReference>
<keyword evidence="2 13" id="KW-0963">Cytoplasm</keyword>
<dbReference type="Gene3D" id="3.30.420.10">
    <property type="entry name" value="Ribonuclease H-like superfamily/Ribonuclease H"/>
    <property type="match status" value="1"/>
</dbReference>
<dbReference type="GO" id="GO:0006310">
    <property type="term" value="P:DNA recombination"/>
    <property type="evidence" value="ECO:0007669"/>
    <property type="project" value="UniProtKB-UniRule"/>
</dbReference>
<keyword evidence="11 13" id="KW-0234">DNA repair</keyword>
<feature type="active site" evidence="13">
    <location>
        <position position="7"/>
    </location>
</feature>
<keyword evidence="6 13" id="KW-0227">DNA damage</keyword>
<dbReference type="PANTHER" id="PTHR30194">
    <property type="entry name" value="CROSSOVER JUNCTION ENDODEOXYRIBONUCLEASE RUVC"/>
    <property type="match status" value="1"/>
</dbReference>
<dbReference type="Pfam" id="PF02075">
    <property type="entry name" value="RuvC"/>
    <property type="match status" value="1"/>
</dbReference>
<dbReference type="GO" id="GO:0006281">
    <property type="term" value="P:DNA repair"/>
    <property type="evidence" value="ECO:0007669"/>
    <property type="project" value="UniProtKB-UniRule"/>
</dbReference>